<reference evidence="2" key="1">
    <citation type="journal article" date="2005" name="Nature">
        <title>The map-based sequence of the rice genome.</title>
        <authorList>
            <consortium name="International rice genome sequencing project (IRGSP)"/>
            <person name="Matsumoto T."/>
            <person name="Wu J."/>
            <person name="Kanamori H."/>
            <person name="Katayose Y."/>
            <person name="Fujisawa M."/>
            <person name="Namiki N."/>
            <person name="Mizuno H."/>
            <person name="Yamamoto K."/>
            <person name="Antonio B.A."/>
            <person name="Baba T."/>
            <person name="Sakata K."/>
            <person name="Nagamura Y."/>
            <person name="Aoki H."/>
            <person name="Arikawa K."/>
            <person name="Arita K."/>
            <person name="Bito T."/>
            <person name="Chiden Y."/>
            <person name="Fujitsuka N."/>
            <person name="Fukunaka R."/>
            <person name="Hamada M."/>
            <person name="Harada C."/>
            <person name="Hayashi A."/>
            <person name="Hijishita S."/>
            <person name="Honda M."/>
            <person name="Hosokawa S."/>
            <person name="Ichikawa Y."/>
            <person name="Idonuma A."/>
            <person name="Iijima M."/>
            <person name="Ikeda M."/>
            <person name="Ikeno M."/>
            <person name="Ito K."/>
            <person name="Ito S."/>
            <person name="Ito T."/>
            <person name="Ito Y."/>
            <person name="Ito Y."/>
            <person name="Iwabuchi A."/>
            <person name="Kamiya K."/>
            <person name="Karasawa W."/>
            <person name="Kurita K."/>
            <person name="Katagiri S."/>
            <person name="Kikuta A."/>
            <person name="Kobayashi H."/>
            <person name="Kobayashi N."/>
            <person name="Machita K."/>
            <person name="Maehara T."/>
            <person name="Masukawa M."/>
            <person name="Mizubayashi T."/>
            <person name="Mukai Y."/>
            <person name="Nagasaki H."/>
            <person name="Nagata Y."/>
            <person name="Naito S."/>
            <person name="Nakashima M."/>
            <person name="Nakama Y."/>
            <person name="Nakamichi Y."/>
            <person name="Nakamura M."/>
            <person name="Meguro A."/>
            <person name="Negishi M."/>
            <person name="Ohta I."/>
            <person name="Ohta T."/>
            <person name="Okamoto M."/>
            <person name="Ono N."/>
            <person name="Saji S."/>
            <person name="Sakaguchi M."/>
            <person name="Sakai K."/>
            <person name="Shibata M."/>
            <person name="Shimokawa T."/>
            <person name="Song J."/>
            <person name="Takazaki Y."/>
            <person name="Terasawa K."/>
            <person name="Tsugane M."/>
            <person name="Tsuji K."/>
            <person name="Ueda S."/>
            <person name="Waki K."/>
            <person name="Yamagata H."/>
            <person name="Yamamoto M."/>
            <person name="Yamamoto S."/>
            <person name="Yamane H."/>
            <person name="Yoshiki S."/>
            <person name="Yoshihara R."/>
            <person name="Yukawa K."/>
            <person name="Zhong H."/>
            <person name="Yano M."/>
            <person name="Yuan Q."/>
            <person name="Ouyang S."/>
            <person name="Liu J."/>
            <person name="Jones K.M."/>
            <person name="Gansberger K."/>
            <person name="Moffat K."/>
            <person name="Hill J."/>
            <person name="Bera J."/>
            <person name="Fadrosh D."/>
            <person name="Jin S."/>
            <person name="Johri S."/>
            <person name="Kim M."/>
            <person name="Overton L."/>
            <person name="Reardon M."/>
            <person name="Tsitrin T."/>
            <person name="Vuong H."/>
            <person name="Weaver B."/>
            <person name="Ciecko A."/>
            <person name="Tallon L."/>
            <person name="Jackson J."/>
            <person name="Pai G."/>
            <person name="Aken S.V."/>
            <person name="Utterback T."/>
            <person name="Reidmuller S."/>
            <person name="Feldblyum T."/>
            <person name="Hsiao J."/>
            <person name="Zismann V."/>
            <person name="Iobst S."/>
            <person name="de Vazeille A.R."/>
            <person name="Buell C.R."/>
            <person name="Ying K."/>
            <person name="Li Y."/>
            <person name="Lu T."/>
            <person name="Huang Y."/>
            <person name="Zhao Q."/>
            <person name="Feng Q."/>
            <person name="Zhang L."/>
            <person name="Zhu J."/>
            <person name="Weng Q."/>
            <person name="Mu J."/>
            <person name="Lu Y."/>
            <person name="Fan D."/>
            <person name="Liu Y."/>
            <person name="Guan J."/>
            <person name="Zhang Y."/>
            <person name="Yu S."/>
            <person name="Liu X."/>
            <person name="Zhang Y."/>
            <person name="Hong G."/>
            <person name="Han B."/>
            <person name="Choisne N."/>
            <person name="Demange N."/>
            <person name="Orjeda G."/>
            <person name="Samain S."/>
            <person name="Cattolico L."/>
            <person name="Pelletier E."/>
            <person name="Couloux A."/>
            <person name="Segurens B."/>
            <person name="Wincker P."/>
            <person name="D'Hont A."/>
            <person name="Scarpelli C."/>
            <person name="Weissenbach J."/>
            <person name="Salanoubat M."/>
            <person name="Quetier F."/>
            <person name="Yu Y."/>
            <person name="Kim H.R."/>
            <person name="Rambo T."/>
            <person name="Currie J."/>
            <person name="Collura K."/>
            <person name="Luo M."/>
            <person name="Yang T."/>
            <person name="Ammiraju J.S.S."/>
            <person name="Engler F."/>
            <person name="Soderlund C."/>
            <person name="Wing R.A."/>
            <person name="Palmer L.E."/>
            <person name="de la Bastide M."/>
            <person name="Spiegel L."/>
            <person name="Nascimento L."/>
            <person name="Zutavern T."/>
            <person name="O'Shaughnessy A."/>
            <person name="Dike S."/>
            <person name="Dedhia N."/>
            <person name="Preston R."/>
            <person name="Balija V."/>
            <person name="McCombie W.R."/>
            <person name="Chow T."/>
            <person name="Chen H."/>
            <person name="Chung M."/>
            <person name="Chen C."/>
            <person name="Shaw J."/>
            <person name="Wu H."/>
            <person name="Hsiao K."/>
            <person name="Chao Y."/>
            <person name="Chu M."/>
            <person name="Cheng C."/>
            <person name="Hour A."/>
            <person name="Lee P."/>
            <person name="Lin S."/>
            <person name="Lin Y."/>
            <person name="Liou J."/>
            <person name="Liu S."/>
            <person name="Hsing Y."/>
            <person name="Raghuvanshi S."/>
            <person name="Mohanty A."/>
            <person name="Bharti A.K."/>
            <person name="Gaur A."/>
            <person name="Gupta V."/>
            <person name="Kumar D."/>
            <person name="Ravi V."/>
            <person name="Vij S."/>
            <person name="Kapur A."/>
            <person name="Khurana P."/>
            <person name="Khurana P."/>
            <person name="Khurana J.P."/>
            <person name="Tyagi A.K."/>
            <person name="Gaikwad K."/>
            <person name="Singh A."/>
            <person name="Dalal V."/>
            <person name="Srivastava S."/>
            <person name="Dixit A."/>
            <person name="Pal A.K."/>
            <person name="Ghazi I.A."/>
            <person name="Yadav M."/>
            <person name="Pandit A."/>
            <person name="Bhargava A."/>
            <person name="Sureshbabu K."/>
            <person name="Batra K."/>
            <person name="Sharma T.R."/>
            <person name="Mohapatra T."/>
            <person name="Singh N.K."/>
            <person name="Messing J."/>
            <person name="Nelson A.B."/>
            <person name="Fuks G."/>
            <person name="Kavchok S."/>
            <person name="Keizer G."/>
            <person name="Linton E."/>
            <person name="Llaca V."/>
            <person name="Song R."/>
            <person name="Tanyolac B."/>
            <person name="Young S."/>
            <person name="Ho-Il K."/>
            <person name="Hahn J.H."/>
            <person name="Sangsakoo G."/>
            <person name="Vanavichit A."/>
            <person name="de Mattos Luiz.A.T."/>
            <person name="Zimmer P.D."/>
            <person name="Malone G."/>
            <person name="Dellagostin O."/>
            <person name="de Oliveira A.C."/>
            <person name="Bevan M."/>
            <person name="Bancroft I."/>
            <person name="Minx P."/>
            <person name="Cordum H."/>
            <person name="Wilson R."/>
            <person name="Cheng Z."/>
            <person name="Jin W."/>
            <person name="Jiang J."/>
            <person name="Leong S.A."/>
            <person name="Iwama H."/>
            <person name="Gojobori T."/>
            <person name="Itoh T."/>
            <person name="Niimura Y."/>
            <person name="Fujii Y."/>
            <person name="Habara T."/>
            <person name="Sakai H."/>
            <person name="Sato Y."/>
            <person name="Wilson G."/>
            <person name="Kumar K."/>
            <person name="McCouch S."/>
            <person name="Juretic N."/>
            <person name="Hoen D."/>
            <person name="Wright S."/>
            <person name="Bruskiewich R."/>
            <person name="Bureau T."/>
            <person name="Miyao A."/>
            <person name="Hirochika H."/>
            <person name="Nishikawa T."/>
            <person name="Kadowaki K."/>
            <person name="Sugiura M."/>
            <person name="Burr B."/>
            <person name="Sasaki T."/>
        </authorList>
    </citation>
    <scope>NUCLEOTIDE SEQUENCE [LARGE SCALE GENOMIC DNA]</scope>
    <source>
        <strain evidence="2">cv. Nipponbare</strain>
    </source>
</reference>
<evidence type="ECO:0000313" key="1">
    <source>
        <dbReference type="EMBL" id="BAT09913.1"/>
    </source>
</evidence>
<evidence type="ECO:0000313" key="2">
    <source>
        <dbReference type="Proteomes" id="UP000059680"/>
    </source>
</evidence>
<name>A0A0P0XSB4_ORYSJ</name>
<dbReference type="Gramene" id="Os10t0151233-00">
    <property type="protein sequence ID" value="Os10t0151233-00"/>
    <property type="gene ID" value="Os10g0151233"/>
</dbReference>
<dbReference type="InParanoid" id="A0A0P0XSB4"/>
<reference evidence="1 2" key="3">
    <citation type="journal article" date="2013" name="Rice">
        <title>Improvement of the Oryza sativa Nipponbare reference genome using next generation sequence and optical map data.</title>
        <authorList>
            <person name="Kawahara Y."/>
            <person name="de la Bastide M."/>
            <person name="Hamilton J.P."/>
            <person name="Kanamori H."/>
            <person name="McCombie W.R."/>
            <person name="Ouyang S."/>
            <person name="Schwartz D.C."/>
            <person name="Tanaka T."/>
            <person name="Wu J."/>
            <person name="Zhou S."/>
            <person name="Childs K.L."/>
            <person name="Davidson R.M."/>
            <person name="Lin H."/>
            <person name="Quesada-Ocampo L."/>
            <person name="Vaillancourt B."/>
            <person name="Sakai H."/>
            <person name="Lee S.S."/>
            <person name="Kim J."/>
            <person name="Numa H."/>
            <person name="Itoh T."/>
            <person name="Buell C.R."/>
            <person name="Matsumoto T."/>
        </authorList>
    </citation>
    <scope>NUCLEOTIDE SEQUENCE [LARGE SCALE GENOMIC DNA]</scope>
    <source>
        <strain evidence="2">cv. Nipponbare</strain>
    </source>
</reference>
<sequence length="149" mass="16446">MVKSLSTLRSLDVPKSEILGINLSVKSMLAGLTSPCRMVRLVDECMYLRPSADSIAMSRRKPNGRGMLASPWRMSCRFPLAANSYTNIGTSTSKQQPKSLIMLLCIICDWMITSFVKSSFRASFTSIDVFTATGVLSSRVPLYTLPKLP</sequence>
<proteinExistence type="predicted"/>
<organism evidence="1 2">
    <name type="scientific">Oryza sativa subsp. japonica</name>
    <name type="common">Rice</name>
    <dbReference type="NCBI Taxonomy" id="39947"/>
    <lineage>
        <taxon>Eukaryota</taxon>
        <taxon>Viridiplantae</taxon>
        <taxon>Streptophyta</taxon>
        <taxon>Embryophyta</taxon>
        <taxon>Tracheophyta</taxon>
        <taxon>Spermatophyta</taxon>
        <taxon>Magnoliopsida</taxon>
        <taxon>Liliopsida</taxon>
        <taxon>Poales</taxon>
        <taxon>Poaceae</taxon>
        <taxon>BOP clade</taxon>
        <taxon>Oryzoideae</taxon>
        <taxon>Oryzeae</taxon>
        <taxon>Oryzinae</taxon>
        <taxon>Oryza</taxon>
        <taxon>Oryza sativa</taxon>
    </lineage>
</organism>
<gene>
    <name evidence="1" type="ordered locus">Os10g0151233</name>
    <name evidence="1" type="ORF">OSNPB_100151233</name>
</gene>
<keyword evidence="2" id="KW-1185">Reference proteome</keyword>
<dbReference type="AlphaFoldDB" id="A0A0P0XSB4"/>
<dbReference type="EMBL" id="AP014966">
    <property type="protein sequence ID" value="BAT09913.1"/>
    <property type="molecule type" value="Genomic_DNA"/>
</dbReference>
<accession>A0A0P0XSB4</accession>
<protein>
    <submittedName>
        <fullName evidence="1">Os10g0151233 protein</fullName>
    </submittedName>
</protein>
<dbReference type="Proteomes" id="UP000059680">
    <property type="component" value="Chromosome 10"/>
</dbReference>
<reference evidence="1 2" key="2">
    <citation type="journal article" date="2013" name="Plant Cell Physiol.">
        <title>Rice Annotation Project Database (RAP-DB): an integrative and interactive database for rice genomics.</title>
        <authorList>
            <person name="Sakai H."/>
            <person name="Lee S.S."/>
            <person name="Tanaka T."/>
            <person name="Numa H."/>
            <person name="Kim J."/>
            <person name="Kawahara Y."/>
            <person name="Wakimoto H."/>
            <person name="Yang C.C."/>
            <person name="Iwamoto M."/>
            <person name="Abe T."/>
            <person name="Yamada Y."/>
            <person name="Muto A."/>
            <person name="Inokuchi H."/>
            <person name="Ikemura T."/>
            <person name="Matsumoto T."/>
            <person name="Sasaki T."/>
            <person name="Itoh T."/>
        </authorList>
    </citation>
    <scope>NUCLEOTIDE SEQUENCE [LARGE SCALE GENOMIC DNA]</scope>
    <source>
        <strain evidence="2">cv. Nipponbare</strain>
    </source>
</reference>
<dbReference type="PaxDb" id="39947-A0A0P0XSB4"/>